<evidence type="ECO:0000313" key="2">
    <source>
        <dbReference type="Proteomes" id="UP000030745"/>
    </source>
</evidence>
<proteinExistence type="predicted"/>
<accession>A0A067BST1</accession>
<dbReference type="VEuPathDB" id="FungiDB:SPRG_14733"/>
<name>A0A067BST1_SAPPC</name>
<organism evidence="1 2">
    <name type="scientific">Saprolegnia parasitica (strain CBS 223.65)</name>
    <dbReference type="NCBI Taxonomy" id="695850"/>
    <lineage>
        <taxon>Eukaryota</taxon>
        <taxon>Sar</taxon>
        <taxon>Stramenopiles</taxon>
        <taxon>Oomycota</taxon>
        <taxon>Saprolegniomycetes</taxon>
        <taxon>Saprolegniales</taxon>
        <taxon>Saprolegniaceae</taxon>
        <taxon>Saprolegnia</taxon>
    </lineage>
</organism>
<gene>
    <name evidence="1" type="ORF">SPRG_14733</name>
</gene>
<dbReference type="GeneID" id="24136522"/>
<dbReference type="KEGG" id="spar:SPRG_14733"/>
<keyword evidence="2" id="KW-1185">Reference proteome</keyword>
<dbReference type="AlphaFoldDB" id="A0A067BST1"/>
<sequence length="128" mass="13762">MREYANAIESSVLDRQRLAALVHQAVLHPMVTLNWAATACPFGETTTRATTKWLADSIQPVAASLSSLSETAASLSNDGLHHVLHHVSIRSLVDALDLGSSVRQYLETTATSVFTRTLGAVSPPRLIV</sequence>
<dbReference type="RefSeq" id="XP_012209392.1">
    <property type="nucleotide sequence ID" value="XM_012354002.1"/>
</dbReference>
<protein>
    <submittedName>
        <fullName evidence="1">Uncharacterized protein</fullName>
    </submittedName>
</protein>
<dbReference type="EMBL" id="KK583330">
    <property type="protein sequence ID" value="KDO19890.1"/>
    <property type="molecule type" value="Genomic_DNA"/>
</dbReference>
<reference evidence="1 2" key="1">
    <citation type="journal article" date="2013" name="PLoS Genet.">
        <title>Distinctive expansion of potential virulence genes in the genome of the oomycete fish pathogen Saprolegnia parasitica.</title>
        <authorList>
            <person name="Jiang R.H."/>
            <person name="de Bruijn I."/>
            <person name="Haas B.J."/>
            <person name="Belmonte R."/>
            <person name="Lobach L."/>
            <person name="Christie J."/>
            <person name="van den Ackerveken G."/>
            <person name="Bottin A."/>
            <person name="Bulone V."/>
            <person name="Diaz-Moreno S.M."/>
            <person name="Dumas B."/>
            <person name="Fan L."/>
            <person name="Gaulin E."/>
            <person name="Govers F."/>
            <person name="Grenville-Briggs L.J."/>
            <person name="Horner N.R."/>
            <person name="Levin J.Z."/>
            <person name="Mammella M."/>
            <person name="Meijer H.J."/>
            <person name="Morris P."/>
            <person name="Nusbaum C."/>
            <person name="Oome S."/>
            <person name="Phillips A.J."/>
            <person name="van Rooyen D."/>
            <person name="Rzeszutek E."/>
            <person name="Saraiva M."/>
            <person name="Secombes C.J."/>
            <person name="Seidl M.F."/>
            <person name="Snel B."/>
            <person name="Stassen J.H."/>
            <person name="Sykes S."/>
            <person name="Tripathy S."/>
            <person name="van den Berg H."/>
            <person name="Vega-Arreguin J.C."/>
            <person name="Wawra S."/>
            <person name="Young S.K."/>
            <person name="Zeng Q."/>
            <person name="Dieguez-Uribeondo J."/>
            <person name="Russ C."/>
            <person name="Tyler B.M."/>
            <person name="van West P."/>
        </authorList>
    </citation>
    <scope>NUCLEOTIDE SEQUENCE [LARGE SCALE GENOMIC DNA]</scope>
    <source>
        <strain evidence="1 2">CBS 223.65</strain>
    </source>
</reference>
<dbReference type="Proteomes" id="UP000030745">
    <property type="component" value="Unassembled WGS sequence"/>
</dbReference>
<evidence type="ECO:0000313" key="1">
    <source>
        <dbReference type="EMBL" id="KDO19890.1"/>
    </source>
</evidence>